<name>A0A6P7G3Z5_DIAVI</name>
<keyword evidence="1" id="KW-0732">Signal</keyword>
<feature type="chain" id="PRO_5028341081" evidence="1">
    <location>
        <begin position="25"/>
        <end position="229"/>
    </location>
</feature>
<organism evidence="2">
    <name type="scientific">Diabrotica virgifera virgifera</name>
    <name type="common">western corn rootworm</name>
    <dbReference type="NCBI Taxonomy" id="50390"/>
    <lineage>
        <taxon>Eukaryota</taxon>
        <taxon>Metazoa</taxon>
        <taxon>Ecdysozoa</taxon>
        <taxon>Arthropoda</taxon>
        <taxon>Hexapoda</taxon>
        <taxon>Insecta</taxon>
        <taxon>Pterygota</taxon>
        <taxon>Neoptera</taxon>
        <taxon>Endopterygota</taxon>
        <taxon>Coleoptera</taxon>
        <taxon>Polyphaga</taxon>
        <taxon>Cucujiformia</taxon>
        <taxon>Chrysomeloidea</taxon>
        <taxon>Chrysomelidae</taxon>
        <taxon>Galerucinae</taxon>
        <taxon>Diabroticina</taxon>
        <taxon>Diabroticites</taxon>
        <taxon>Diabrotica</taxon>
    </lineage>
</organism>
<dbReference type="AlphaFoldDB" id="A0A6P7G3Z5"/>
<sequence length="229" mass="26759">MKCLCFIFICVILGISQNQYGVHGEGRPVTGRVTRSAFVEMGLHFVELLKLRIISNCVANGFYIEDELKESFKDLGVCLNKEKLYVSPREDFLRNLKECSVEPIKLVKSCLTREQSYFPDFLYNMAKAQIDLIYDNRDVISIYVPVCRKMFENPEIKRNYLNCLTESNKNHNSSTEIPPSVETYCERYLPRTHCLTDIFYNECSHIPKLRHYADERTKAIQYPCSQTYE</sequence>
<accession>A0A6P7G3Z5</accession>
<reference evidence="2" key="1">
    <citation type="submission" date="2025-08" db="UniProtKB">
        <authorList>
            <consortium name="RefSeq"/>
        </authorList>
    </citation>
    <scope>IDENTIFICATION</scope>
    <source>
        <tissue evidence="2">Whole insect</tissue>
    </source>
</reference>
<gene>
    <name evidence="2" type="primary">LOC114333593</name>
</gene>
<evidence type="ECO:0000256" key="1">
    <source>
        <dbReference type="SAM" id="SignalP"/>
    </source>
</evidence>
<dbReference type="RefSeq" id="XP_028139290.1">
    <property type="nucleotide sequence ID" value="XM_028283489.1"/>
</dbReference>
<feature type="signal peptide" evidence="1">
    <location>
        <begin position="1"/>
        <end position="24"/>
    </location>
</feature>
<evidence type="ECO:0000313" key="2">
    <source>
        <dbReference type="RefSeq" id="XP_028139290.1"/>
    </source>
</evidence>
<protein>
    <submittedName>
        <fullName evidence="2">Uncharacterized protein LOC114333593</fullName>
    </submittedName>
</protein>
<dbReference type="InParanoid" id="A0A6P7G3Z5"/>
<proteinExistence type="predicted"/>